<gene>
    <name evidence="10" type="ORF">FKR81_34145</name>
</gene>
<evidence type="ECO:0000256" key="2">
    <source>
        <dbReference type="ARBA" id="ARBA00005983"/>
    </source>
</evidence>
<dbReference type="GO" id="GO:0005886">
    <property type="term" value="C:plasma membrane"/>
    <property type="evidence" value="ECO:0007669"/>
    <property type="project" value="TreeGrafter"/>
</dbReference>
<keyword evidence="6" id="KW-0067">ATP-binding</keyword>
<dbReference type="PROSITE" id="PS50146">
    <property type="entry name" value="DAGK"/>
    <property type="match status" value="1"/>
</dbReference>
<protein>
    <submittedName>
        <fullName evidence="10">Sphingosine kinase</fullName>
    </submittedName>
</protein>
<dbReference type="Proteomes" id="UP000316639">
    <property type="component" value="Unassembled WGS sequence"/>
</dbReference>
<dbReference type="Gene3D" id="3.40.50.10330">
    <property type="entry name" value="Probable inorganic polyphosphate/atp-NAD kinase, domain 1"/>
    <property type="match status" value="1"/>
</dbReference>
<evidence type="ECO:0000256" key="1">
    <source>
        <dbReference type="ARBA" id="ARBA00001946"/>
    </source>
</evidence>
<comment type="caution">
    <text evidence="10">The sequence shown here is derived from an EMBL/GenBank/DDBJ whole genome shotgun (WGS) entry which is preliminary data.</text>
</comment>
<comment type="similarity">
    <text evidence="2">Belongs to the diacylglycerol/lipid kinase family.</text>
</comment>
<dbReference type="SUPFAM" id="SSF111331">
    <property type="entry name" value="NAD kinase/diacylglycerol kinase-like"/>
    <property type="match status" value="1"/>
</dbReference>
<evidence type="ECO:0000256" key="4">
    <source>
        <dbReference type="ARBA" id="ARBA00022741"/>
    </source>
</evidence>
<dbReference type="Pfam" id="PF19279">
    <property type="entry name" value="YegS_C"/>
    <property type="match status" value="1"/>
</dbReference>
<dbReference type="InterPro" id="IPR045540">
    <property type="entry name" value="YegS/DAGK_C"/>
</dbReference>
<evidence type="ECO:0000256" key="8">
    <source>
        <dbReference type="ARBA" id="ARBA00023264"/>
    </source>
</evidence>
<evidence type="ECO:0000313" key="10">
    <source>
        <dbReference type="EMBL" id="TWP46853.1"/>
    </source>
</evidence>
<keyword evidence="8" id="KW-1208">Phospholipid metabolism</keyword>
<sequence length="293" mass="30418">MPETWSHAALLVCPASGKGRAARMAGATAAELRAGVAKLDLHVAESAEGTLAMAHRAVADGVDLLVVLGGDGAAHLAMQACAGTTTTLGIVPAGTGNDLANAVGTTCVDDVVHGERRTLDLGRLSTGQWFATVLCAGFDSAVNERANAMRWPAGPRRYDLAILAELASLRAAPLVIETEHGTEELEATLVAVGNTPNYGGGIPICPEARADDGLFDVTVVSKMSRAVLVRMLPTLRTGRHTEHPAVRTFRARSVTLSGDNGWVGYADGERQAPLPLSMETVPDALTVVSIPSV</sequence>
<accession>A0A563EJK0</accession>
<evidence type="ECO:0000256" key="3">
    <source>
        <dbReference type="ARBA" id="ARBA00022679"/>
    </source>
</evidence>
<organism evidence="10 11">
    <name type="scientific">Lentzea tibetensis</name>
    <dbReference type="NCBI Taxonomy" id="2591470"/>
    <lineage>
        <taxon>Bacteria</taxon>
        <taxon>Bacillati</taxon>
        <taxon>Actinomycetota</taxon>
        <taxon>Actinomycetes</taxon>
        <taxon>Pseudonocardiales</taxon>
        <taxon>Pseudonocardiaceae</taxon>
        <taxon>Lentzea</taxon>
    </lineage>
</organism>
<dbReference type="GO" id="GO:0008654">
    <property type="term" value="P:phospholipid biosynthetic process"/>
    <property type="evidence" value="ECO:0007669"/>
    <property type="project" value="UniProtKB-KW"/>
</dbReference>
<dbReference type="GO" id="GO:0005524">
    <property type="term" value="F:ATP binding"/>
    <property type="evidence" value="ECO:0007669"/>
    <property type="project" value="UniProtKB-KW"/>
</dbReference>
<dbReference type="InterPro" id="IPR016064">
    <property type="entry name" value="NAD/diacylglycerol_kinase_sf"/>
</dbReference>
<evidence type="ECO:0000259" key="9">
    <source>
        <dbReference type="PROSITE" id="PS50146"/>
    </source>
</evidence>
<evidence type="ECO:0000256" key="7">
    <source>
        <dbReference type="ARBA" id="ARBA00023209"/>
    </source>
</evidence>
<comment type="cofactor">
    <cofactor evidence="1">
        <name>Mg(2+)</name>
        <dbReference type="ChEBI" id="CHEBI:18420"/>
    </cofactor>
</comment>
<proteinExistence type="inferred from homology"/>
<dbReference type="AlphaFoldDB" id="A0A563EJK0"/>
<feature type="domain" description="DAGKc" evidence="9">
    <location>
        <begin position="3"/>
        <end position="128"/>
    </location>
</feature>
<dbReference type="OrthoDB" id="142078at2"/>
<keyword evidence="5 10" id="KW-0418">Kinase</keyword>
<keyword evidence="11" id="KW-1185">Reference proteome</keyword>
<dbReference type="EMBL" id="VOBR01000029">
    <property type="protein sequence ID" value="TWP46853.1"/>
    <property type="molecule type" value="Genomic_DNA"/>
</dbReference>
<dbReference type="GO" id="GO:0004143">
    <property type="term" value="F:ATP-dependent diacylglycerol kinase activity"/>
    <property type="evidence" value="ECO:0007669"/>
    <property type="project" value="TreeGrafter"/>
</dbReference>
<dbReference type="PANTHER" id="PTHR12358">
    <property type="entry name" value="SPHINGOSINE KINASE"/>
    <property type="match status" value="1"/>
</dbReference>
<evidence type="ECO:0000256" key="5">
    <source>
        <dbReference type="ARBA" id="ARBA00022777"/>
    </source>
</evidence>
<reference evidence="10 11" key="1">
    <citation type="submission" date="2019-07" db="EMBL/GenBank/DDBJ databases">
        <title>Lentzea xizangensis sp. nov., isolated from Qinghai-Tibetan Plateau Soils.</title>
        <authorList>
            <person name="Huang J."/>
        </authorList>
    </citation>
    <scope>NUCLEOTIDE SEQUENCE [LARGE SCALE GENOMIC DNA]</scope>
    <source>
        <strain evidence="10 11">FXJ1.1311</strain>
    </source>
</reference>
<keyword evidence="7" id="KW-0444">Lipid biosynthesis</keyword>
<keyword evidence="4" id="KW-0547">Nucleotide-binding</keyword>
<keyword evidence="7" id="KW-0594">Phospholipid biosynthesis</keyword>
<keyword evidence="7" id="KW-0443">Lipid metabolism</keyword>
<dbReference type="InterPro" id="IPR017438">
    <property type="entry name" value="ATP-NAD_kinase_N"/>
</dbReference>
<dbReference type="RefSeq" id="WP_146358362.1">
    <property type="nucleotide sequence ID" value="NZ_VOBR01000029.1"/>
</dbReference>
<name>A0A563EJK0_9PSEU</name>
<dbReference type="Gene3D" id="2.60.200.40">
    <property type="match status" value="1"/>
</dbReference>
<dbReference type="Pfam" id="PF00781">
    <property type="entry name" value="DAGK_cat"/>
    <property type="match status" value="1"/>
</dbReference>
<evidence type="ECO:0000256" key="6">
    <source>
        <dbReference type="ARBA" id="ARBA00022840"/>
    </source>
</evidence>
<keyword evidence="3" id="KW-0808">Transferase</keyword>
<dbReference type="InterPro" id="IPR050187">
    <property type="entry name" value="Lipid_Phosphate_FormReg"/>
</dbReference>
<dbReference type="PANTHER" id="PTHR12358:SF106">
    <property type="entry name" value="LIPID KINASE YEGS"/>
    <property type="match status" value="1"/>
</dbReference>
<evidence type="ECO:0000313" key="11">
    <source>
        <dbReference type="Proteomes" id="UP000316639"/>
    </source>
</evidence>
<dbReference type="InterPro" id="IPR001206">
    <property type="entry name" value="Diacylglycerol_kinase_cat_dom"/>
</dbReference>